<evidence type="ECO:0000313" key="8">
    <source>
        <dbReference type="EMBL" id="EGD57251.1"/>
    </source>
</evidence>
<dbReference type="InterPro" id="IPR011701">
    <property type="entry name" value="MFS"/>
</dbReference>
<feature type="transmembrane region" description="Helical" evidence="6">
    <location>
        <begin position="141"/>
        <end position="160"/>
    </location>
</feature>
<protein>
    <submittedName>
        <fullName evidence="8">Major facilitator transporter</fullName>
    </submittedName>
</protein>
<dbReference type="InterPro" id="IPR020846">
    <property type="entry name" value="MFS_dom"/>
</dbReference>
<proteinExistence type="predicted"/>
<evidence type="ECO:0000256" key="5">
    <source>
        <dbReference type="ARBA" id="ARBA00023136"/>
    </source>
</evidence>
<dbReference type="GO" id="GO:0016020">
    <property type="term" value="C:membrane"/>
    <property type="evidence" value="ECO:0007669"/>
    <property type="project" value="UniProtKB-SubCell"/>
</dbReference>
<evidence type="ECO:0000256" key="3">
    <source>
        <dbReference type="ARBA" id="ARBA00022692"/>
    </source>
</evidence>
<sequence>MPEEESPGPAYGWYALGVLVLVYALNFIDRQMLTILAVDIKRDLHISDAQFGFLYGTAFGVFYALFGIPLGKLADRWPRTRLLAIGLATWSTMTAASGLACNFTQLGFARIGVGVGEATAGPCGYSLLADYFPPRRRATAVAIYSAGIYLGGGLALSIGAGLAHAWDHAFVLGARPLGLAGWQAAFLGLGLPGLGMSLWVSSLKEPRRGRHEVGHRIMEMSGRDALRAFGRDVATIAPPFTVFMAARRGVKALVVNLLLLAVCALAAWGLTEWLGDMPQWIVLGIGVYAVVSWTQSLRHDDPEAYGAIWQNPAVVGINIGYGLTCALTYAATAFGPLYAMEVLHAPANEVALIVGGGGAAGGALGVIAGGALGDRLSGGVYHSRRLVVVLGALSLAMIAYGFLMATGSAHVFYWIVFPLWFLLSGALGSAAGTIVNIVPARVRATATASFFLGATLLGLALGPYVTGRLSGAWHSLWVGLTGILVVMPFSFASLVIAWRHLVRQERAKGL</sequence>
<dbReference type="InterPro" id="IPR044770">
    <property type="entry name" value="MFS_spinster-like"/>
</dbReference>
<keyword evidence="2" id="KW-0813">Transport</keyword>
<dbReference type="GO" id="GO:0022857">
    <property type="term" value="F:transmembrane transporter activity"/>
    <property type="evidence" value="ECO:0007669"/>
    <property type="project" value="InterPro"/>
</dbReference>
<evidence type="ECO:0000256" key="2">
    <source>
        <dbReference type="ARBA" id="ARBA00022448"/>
    </source>
</evidence>
<feature type="transmembrane region" description="Helical" evidence="6">
    <location>
        <begin position="350"/>
        <end position="373"/>
    </location>
</feature>
<dbReference type="EMBL" id="AEWJ01000066">
    <property type="protein sequence ID" value="EGD57251.1"/>
    <property type="molecule type" value="Genomic_DNA"/>
</dbReference>
<dbReference type="AlphaFoldDB" id="F1ZDR2"/>
<organism evidence="8 9">
    <name type="scientific">Novosphingobium nitrogenifigens DSM 19370</name>
    <dbReference type="NCBI Taxonomy" id="983920"/>
    <lineage>
        <taxon>Bacteria</taxon>
        <taxon>Pseudomonadati</taxon>
        <taxon>Pseudomonadota</taxon>
        <taxon>Alphaproteobacteria</taxon>
        <taxon>Sphingomonadales</taxon>
        <taxon>Sphingomonadaceae</taxon>
        <taxon>Novosphingobium</taxon>
    </lineage>
</organism>
<dbReference type="eggNOG" id="COG2271">
    <property type="taxonomic scope" value="Bacteria"/>
</dbReference>
<feature type="transmembrane region" description="Helical" evidence="6">
    <location>
        <begin position="477"/>
        <end position="498"/>
    </location>
</feature>
<dbReference type="HOGENOM" id="CLU_001265_5_12_5"/>
<evidence type="ECO:0000259" key="7">
    <source>
        <dbReference type="PROSITE" id="PS50850"/>
    </source>
</evidence>
<feature type="domain" description="Major facilitator superfamily (MFS) profile" evidence="7">
    <location>
        <begin position="15"/>
        <end position="505"/>
    </location>
</feature>
<evidence type="ECO:0000256" key="6">
    <source>
        <dbReference type="SAM" id="Phobius"/>
    </source>
</evidence>
<keyword evidence="5 6" id="KW-0472">Membrane</keyword>
<feature type="transmembrane region" description="Helical" evidence="6">
    <location>
        <begin position="180"/>
        <end position="200"/>
    </location>
</feature>
<dbReference type="Pfam" id="PF07690">
    <property type="entry name" value="MFS_1"/>
    <property type="match status" value="1"/>
</dbReference>
<dbReference type="PANTHER" id="PTHR23505:SF79">
    <property type="entry name" value="PROTEIN SPINSTER"/>
    <property type="match status" value="1"/>
</dbReference>
<reference evidence="8 9" key="1">
    <citation type="journal article" date="2012" name="J. Bacteriol.">
        <title>Draft Genome Sequence of Novosphingobium nitrogenifigens Y88T.</title>
        <authorList>
            <person name="Strabala T.J."/>
            <person name="Macdonald L."/>
            <person name="Liu V."/>
            <person name="Smit A.M."/>
        </authorList>
    </citation>
    <scope>NUCLEOTIDE SEQUENCE [LARGE SCALE GENOMIC DNA]</scope>
    <source>
        <strain evidence="8 9">DSM 19370</strain>
    </source>
</reference>
<dbReference type="Proteomes" id="UP000004728">
    <property type="component" value="Unassembled WGS sequence"/>
</dbReference>
<comment type="subcellular location">
    <subcellularLocation>
        <location evidence="1">Membrane</location>
        <topology evidence="1">Multi-pass membrane protein</topology>
    </subcellularLocation>
</comment>
<gene>
    <name evidence="8" type="ORF">Y88_3559</name>
</gene>
<dbReference type="InterPro" id="IPR036259">
    <property type="entry name" value="MFS_trans_sf"/>
</dbReference>
<dbReference type="InParanoid" id="F1ZDR2"/>
<keyword evidence="3 6" id="KW-0812">Transmembrane</keyword>
<feature type="transmembrane region" description="Helical" evidence="6">
    <location>
        <begin position="315"/>
        <end position="338"/>
    </location>
</feature>
<feature type="transmembrane region" description="Helical" evidence="6">
    <location>
        <begin position="253"/>
        <end position="271"/>
    </location>
</feature>
<comment type="caution">
    <text evidence="8">The sequence shown here is derived from an EMBL/GenBank/DDBJ whole genome shotgun (WGS) entry which is preliminary data.</text>
</comment>
<feature type="transmembrane region" description="Helical" evidence="6">
    <location>
        <begin position="385"/>
        <end position="405"/>
    </location>
</feature>
<feature type="transmembrane region" description="Helical" evidence="6">
    <location>
        <begin position="12"/>
        <end position="28"/>
    </location>
</feature>
<feature type="transmembrane region" description="Helical" evidence="6">
    <location>
        <begin position="277"/>
        <end position="294"/>
    </location>
</feature>
<accession>F1ZDR2</accession>
<evidence type="ECO:0000256" key="4">
    <source>
        <dbReference type="ARBA" id="ARBA00022989"/>
    </source>
</evidence>
<name>F1ZDR2_9SPHN</name>
<evidence type="ECO:0000256" key="1">
    <source>
        <dbReference type="ARBA" id="ARBA00004141"/>
    </source>
</evidence>
<keyword evidence="9" id="KW-1185">Reference proteome</keyword>
<feature type="transmembrane region" description="Helical" evidence="6">
    <location>
        <begin position="82"/>
        <end position="101"/>
    </location>
</feature>
<feature type="transmembrane region" description="Helical" evidence="6">
    <location>
        <begin position="411"/>
        <end position="438"/>
    </location>
</feature>
<dbReference type="STRING" id="983920.Y88_3559"/>
<dbReference type="PANTHER" id="PTHR23505">
    <property type="entry name" value="SPINSTER"/>
    <property type="match status" value="1"/>
</dbReference>
<dbReference type="SUPFAM" id="SSF103473">
    <property type="entry name" value="MFS general substrate transporter"/>
    <property type="match status" value="1"/>
</dbReference>
<feature type="transmembrane region" description="Helical" evidence="6">
    <location>
        <begin position="445"/>
        <end position="465"/>
    </location>
</feature>
<dbReference type="PROSITE" id="PS50850">
    <property type="entry name" value="MFS"/>
    <property type="match status" value="1"/>
</dbReference>
<feature type="transmembrane region" description="Helical" evidence="6">
    <location>
        <begin position="49"/>
        <end position="70"/>
    </location>
</feature>
<dbReference type="Gene3D" id="1.20.1250.20">
    <property type="entry name" value="MFS general substrate transporter like domains"/>
    <property type="match status" value="2"/>
</dbReference>
<keyword evidence="4 6" id="KW-1133">Transmembrane helix</keyword>
<evidence type="ECO:0000313" key="9">
    <source>
        <dbReference type="Proteomes" id="UP000004728"/>
    </source>
</evidence>